<dbReference type="InterPro" id="IPR036282">
    <property type="entry name" value="Glutathione-S-Trfase_C_sf"/>
</dbReference>
<reference evidence="4" key="1">
    <citation type="submission" date="2022-12" db="EMBL/GenBank/DDBJ databases">
        <title>Bacterial isolates from different developmental stages of Nematostella vectensis.</title>
        <authorList>
            <person name="Fraune S."/>
        </authorList>
    </citation>
    <scope>NUCLEOTIDE SEQUENCE</scope>
    <source>
        <strain evidence="4">G21630-S1</strain>
    </source>
</reference>
<organism evidence="4 5">
    <name type="scientific">Kiloniella laminariae</name>
    <dbReference type="NCBI Taxonomy" id="454162"/>
    <lineage>
        <taxon>Bacteria</taxon>
        <taxon>Pseudomonadati</taxon>
        <taxon>Pseudomonadota</taxon>
        <taxon>Alphaproteobacteria</taxon>
        <taxon>Rhodospirillales</taxon>
        <taxon>Kiloniellaceae</taxon>
        <taxon>Kiloniella</taxon>
    </lineage>
</organism>
<gene>
    <name evidence="4" type="ORF">O4H49_08680</name>
</gene>
<dbReference type="SUPFAM" id="SSF52833">
    <property type="entry name" value="Thioredoxin-like"/>
    <property type="match status" value="1"/>
</dbReference>
<dbReference type="SUPFAM" id="SSF47616">
    <property type="entry name" value="GST C-terminal domain-like"/>
    <property type="match status" value="1"/>
</dbReference>
<dbReference type="PROSITE" id="PS50404">
    <property type="entry name" value="GST_NTER"/>
    <property type="match status" value="1"/>
</dbReference>
<comment type="similarity">
    <text evidence="1">Belongs to the GST superfamily.</text>
</comment>
<dbReference type="CDD" id="cd03057">
    <property type="entry name" value="GST_N_Beta"/>
    <property type="match status" value="1"/>
</dbReference>
<comment type="caution">
    <text evidence="4">The sequence shown here is derived from an EMBL/GenBank/DDBJ whole genome shotgun (WGS) entry which is preliminary data.</text>
</comment>
<dbReference type="SFLD" id="SFLDG01150">
    <property type="entry name" value="Main.1:_Beta-like"/>
    <property type="match status" value="1"/>
</dbReference>
<dbReference type="CDD" id="cd03188">
    <property type="entry name" value="GST_C_Beta"/>
    <property type="match status" value="1"/>
</dbReference>
<feature type="domain" description="GST C-terminal" evidence="3">
    <location>
        <begin position="86"/>
        <end position="210"/>
    </location>
</feature>
<dbReference type="SFLD" id="SFLDG00358">
    <property type="entry name" value="Main_(cytGST)"/>
    <property type="match status" value="1"/>
</dbReference>
<dbReference type="Pfam" id="PF02798">
    <property type="entry name" value="GST_N"/>
    <property type="match status" value="1"/>
</dbReference>
<evidence type="ECO:0000259" key="2">
    <source>
        <dbReference type="PROSITE" id="PS50404"/>
    </source>
</evidence>
<dbReference type="Gene3D" id="1.20.1050.10">
    <property type="match status" value="1"/>
</dbReference>
<evidence type="ECO:0000259" key="3">
    <source>
        <dbReference type="PROSITE" id="PS50405"/>
    </source>
</evidence>
<name>A0ABT4LIB4_9PROT</name>
<evidence type="ECO:0000256" key="1">
    <source>
        <dbReference type="RuleBase" id="RU003494"/>
    </source>
</evidence>
<dbReference type="SFLD" id="SFLDS00019">
    <property type="entry name" value="Glutathione_Transferase_(cytos"/>
    <property type="match status" value="1"/>
</dbReference>
<dbReference type="InterPro" id="IPR004046">
    <property type="entry name" value="GST_C"/>
</dbReference>
<dbReference type="InterPro" id="IPR040079">
    <property type="entry name" value="Glutathione_S-Trfase"/>
</dbReference>
<dbReference type="Proteomes" id="UP001069802">
    <property type="component" value="Unassembled WGS sequence"/>
</dbReference>
<dbReference type="InterPro" id="IPR010987">
    <property type="entry name" value="Glutathione-S-Trfase_C-like"/>
</dbReference>
<evidence type="ECO:0000313" key="4">
    <source>
        <dbReference type="EMBL" id="MCZ4280848.1"/>
    </source>
</evidence>
<dbReference type="PANTHER" id="PTHR44051">
    <property type="entry name" value="GLUTATHIONE S-TRANSFERASE-RELATED"/>
    <property type="match status" value="1"/>
</dbReference>
<sequence>MYKLYWDRGGANMAIHALLEELECTYSLIEIDLSQGMQHQPDYLAINPNGRVPTLLDGQTVIYESAAILLYLADKHPQTALAPSHHSHERAVYCQWLVWMTNTLQETANAWAHPEIWAETPAAQQDVKNTAARRMGKQWDLLEAQLARTSWLAGDRITAADLHLFMISYWSRRYPERAEDRPRLKQHATRVLQRPAVQRMMEQEGLSWTL</sequence>
<dbReference type="Pfam" id="PF00043">
    <property type="entry name" value="GST_C"/>
    <property type="match status" value="1"/>
</dbReference>
<dbReference type="InterPro" id="IPR036249">
    <property type="entry name" value="Thioredoxin-like_sf"/>
</dbReference>
<dbReference type="RefSeq" id="WP_269423020.1">
    <property type="nucleotide sequence ID" value="NZ_JAPWGY010000002.1"/>
</dbReference>
<keyword evidence="5" id="KW-1185">Reference proteome</keyword>
<dbReference type="PROSITE" id="PS50405">
    <property type="entry name" value="GST_CTER"/>
    <property type="match status" value="1"/>
</dbReference>
<proteinExistence type="inferred from homology"/>
<dbReference type="InterPro" id="IPR004045">
    <property type="entry name" value="Glutathione_S-Trfase_N"/>
</dbReference>
<feature type="domain" description="GST N-terminal" evidence="2">
    <location>
        <begin position="1"/>
        <end position="80"/>
    </location>
</feature>
<accession>A0ABT4LIB4</accession>
<dbReference type="PANTHER" id="PTHR44051:SF8">
    <property type="entry name" value="GLUTATHIONE S-TRANSFERASE GSTA"/>
    <property type="match status" value="1"/>
</dbReference>
<protein>
    <submittedName>
        <fullName evidence="4">Glutathione S-transferase family protein</fullName>
    </submittedName>
</protein>
<dbReference type="EMBL" id="JAPWGY010000002">
    <property type="protein sequence ID" value="MCZ4280848.1"/>
    <property type="molecule type" value="Genomic_DNA"/>
</dbReference>
<evidence type="ECO:0000313" key="5">
    <source>
        <dbReference type="Proteomes" id="UP001069802"/>
    </source>
</evidence>
<dbReference type="Gene3D" id="3.40.30.10">
    <property type="entry name" value="Glutaredoxin"/>
    <property type="match status" value="1"/>
</dbReference>